<reference evidence="1 2" key="1">
    <citation type="submission" date="2014-08" db="EMBL/GenBank/DDBJ databases">
        <title>Genomic and Phenotypic Diversity of Colwellia psychrerythraea strains from Disparate Marine Basins.</title>
        <authorList>
            <person name="Techtmann S.M."/>
            <person name="Stelling S.C."/>
            <person name="Utturkar S.M."/>
            <person name="Alshibli N."/>
            <person name="Harris A."/>
            <person name="Brown S.D."/>
            <person name="Hazen T.C."/>
        </authorList>
    </citation>
    <scope>NUCLEOTIDE SEQUENCE [LARGE SCALE GENOMIC DNA]</scope>
    <source>
        <strain evidence="1 2">ND2E</strain>
    </source>
</reference>
<evidence type="ECO:0000313" key="1">
    <source>
        <dbReference type="EMBL" id="KGJ92737.1"/>
    </source>
</evidence>
<gene>
    <name evidence="1" type="ORF">ND2E_2985</name>
</gene>
<dbReference type="EMBL" id="JQED01000017">
    <property type="protein sequence ID" value="KGJ92737.1"/>
    <property type="molecule type" value="Genomic_DNA"/>
</dbReference>
<organism evidence="1 2">
    <name type="scientific">Colwellia psychrerythraea</name>
    <name type="common">Vibrio psychroerythus</name>
    <dbReference type="NCBI Taxonomy" id="28229"/>
    <lineage>
        <taxon>Bacteria</taxon>
        <taxon>Pseudomonadati</taxon>
        <taxon>Pseudomonadota</taxon>
        <taxon>Gammaproteobacteria</taxon>
        <taxon>Alteromonadales</taxon>
        <taxon>Colwelliaceae</taxon>
        <taxon>Colwellia</taxon>
    </lineage>
</organism>
<dbReference type="PANTHER" id="PTHR35175:SF2">
    <property type="entry name" value="DUF1289 DOMAIN-CONTAINING PROTEIN"/>
    <property type="match status" value="1"/>
</dbReference>
<dbReference type="RefSeq" id="WP_081962032.1">
    <property type="nucleotide sequence ID" value="NZ_JQED01000017.1"/>
</dbReference>
<proteinExistence type="predicted"/>
<sequence>MSKYNRNNQVQLTDSPCVRNCCLDDDDICLGCFRHIDEITSWRDYSDEEKQGVFDLCKQRQDEKQNKSNS</sequence>
<comment type="caution">
    <text evidence="1">The sequence shown here is derived from an EMBL/GenBank/DDBJ whole genome shotgun (WGS) entry which is preliminary data.</text>
</comment>
<protein>
    <recommendedName>
        <fullName evidence="3">DUF1289 domain-containing protein</fullName>
    </recommendedName>
</protein>
<dbReference type="AlphaFoldDB" id="A0A099KS91"/>
<dbReference type="PANTHER" id="PTHR35175">
    <property type="entry name" value="DUF1289 DOMAIN-CONTAINING PROTEIN"/>
    <property type="match status" value="1"/>
</dbReference>
<dbReference type="Pfam" id="PF06945">
    <property type="entry name" value="DUF1289"/>
    <property type="match status" value="1"/>
</dbReference>
<dbReference type="InterPro" id="IPR010710">
    <property type="entry name" value="DUF1289"/>
</dbReference>
<dbReference type="OrthoDB" id="9811423at2"/>
<accession>A0A099KS91</accession>
<name>A0A099KS91_COLPS</name>
<dbReference type="PATRIC" id="fig|28229.4.peg.2028"/>
<dbReference type="Proteomes" id="UP000029843">
    <property type="component" value="Unassembled WGS sequence"/>
</dbReference>
<evidence type="ECO:0008006" key="3">
    <source>
        <dbReference type="Google" id="ProtNLM"/>
    </source>
</evidence>
<evidence type="ECO:0000313" key="2">
    <source>
        <dbReference type="Proteomes" id="UP000029843"/>
    </source>
</evidence>